<sequence length="203" mass="22819">MIWSLARRAVLFELRIYRSLLRWIFRRPDVRGDGVEPFGYAQLVTPVLCLWIFGSATETVVLHFLLPWEGIRLVADILGIWGLLWMLGFLAGMRAYPHLLTPPALRVRHGGNVDLVLPWDAVESVTAVRKELPSSLKTLRETDDELHVAVNNETNVRVALRRPTVVRTPKGEREVVAVSFFADDPRALVARAKEHLAAAAPTA</sequence>
<reference evidence="2 3" key="1">
    <citation type="submission" date="2016-11" db="EMBL/GenBank/DDBJ databases">
        <authorList>
            <person name="Jaros S."/>
            <person name="Januszkiewicz K."/>
            <person name="Wedrychowicz H."/>
        </authorList>
    </citation>
    <scope>NUCLEOTIDE SEQUENCE [LARGE SCALE GENOMIC DNA]</scope>
    <source>
        <strain evidence="2 3">DSM 46144</strain>
    </source>
</reference>
<evidence type="ECO:0000313" key="2">
    <source>
        <dbReference type="EMBL" id="SHM87219.1"/>
    </source>
</evidence>
<feature type="transmembrane region" description="Helical" evidence="1">
    <location>
        <begin position="43"/>
        <end position="66"/>
    </location>
</feature>
<gene>
    <name evidence="2" type="ORF">SAMN05443668_10226</name>
</gene>
<dbReference type="AlphaFoldDB" id="A0A1M7MA83"/>
<dbReference type="STRING" id="134849.SAMN05443668_10226"/>
<dbReference type="RefSeq" id="WP_073253003.1">
    <property type="nucleotide sequence ID" value="NZ_FRCS01000002.1"/>
</dbReference>
<proteinExistence type="predicted"/>
<accession>A0A1M7MA83</accession>
<feature type="transmembrane region" description="Helical" evidence="1">
    <location>
        <begin position="73"/>
        <end position="96"/>
    </location>
</feature>
<dbReference type="Proteomes" id="UP000184440">
    <property type="component" value="Unassembled WGS sequence"/>
</dbReference>
<keyword evidence="3" id="KW-1185">Reference proteome</keyword>
<organism evidence="2 3">
    <name type="scientific">Cryptosporangium aurantiacum</name>
    <dbReference type="NCBI Taxonomy" id="134849"/>
    <lineage>
        <taxon>Bacteria</taxon>
        <taxon>Bacillati</taxon>
        <taxon>Actinomycetota</taxon>
        <taxon>Actinomycetes</taxon>
        <taxon>Cryptosporangiales</taxon>
        <taxon>Cryptosporangiaceae</taxon>
        <taxon>Cryptosporangium</taxon>
    </lineage>
</organism>
<dbReference type="OrthoDB" id="4990523at2"/>
<evidence type="ECO:0000256" key="1">
    <source>
        <dbReference type="SAM" id="Phobius"/>
    </source>
</evidence>
<keyword evidence="1" id="KW-0812">Transmembrane</keyword>
<keyword evidence="1" id="KW-0472">Membrane</keyword>
<protein>
    <submittedName>
        <fullName evidence="2">Uncharacterized protein</fullName>
    </submittedName>
</protein>
<keyword evidence="1" id="KW-1133">Transmembrane helix</keyword>
<evidence type="ECO:0000313" key="3">
    <source>
        <dbReference type="Proteomes" id="UP000184440"/>
    </source>
</evidence>
<name>A0A1M7MA83_9ACTN</name>
<dbReference type="EMBL" id="FRCS01000002">
    <property type="protein sequence ID" value="SHM87219.1"/>
    <property type="molecule type" value="Genomic_DNA"/>
</dbReference>